<proteinExistence type="predicted"/>
<name>A0ABQ8SKM7_PERAM</name>
<dbReference type="Proteomes" id="UP001148838">
    <property type="component" value="Unassembled WGS sequence"/>
</dbReference>
<sequence>MQGTPNKSVKKLAVEIWVSYLRKEMSIASAGSVVGLYKFHFRKPAVRTEEKKGSQEKQKKACNGEKGNKSRDKNKDEGQKRIKKEYEEGEKERIKGKVEEERKGGWKARNI</sequence>
<organism evidence="2 3">
    <name type="scientific">Periplaneta americana</name>
    <name type="common">American cockroach</name>
    <name type="synonym">Blatta americana</name>
    <dbReference type="NCBI Taxonomy" id="6978"/>
    <lineage>
        <taxon>Eukaryota</taxon>
        <taxon>Metazoa</taxon>
        <taxon>Ecdysozoa</taxon>
        <taxon>Arthropoda</taxon>
        <taxon>Hexapoda</taxon>
        <taxon>Insecta</taxon>
        <taxon>Pterygota</taxon>
        <taxon>Neoptera</taxon>
        <taxon>Polyneoptera</taxon>
        <taxon>Dictyoptera</taxon>
        <taxon>Blattodea</taxon>
        <taxon>Blattoidea</taxon>
        <taxon>Blattidae</taxon>
        <taxon>Blattinae</taxon>
        <taxon>Periplaneta</taxon>
    </lineage>
</organism>
<protein>
    <submittedName>
        <fullName evidence="2">Uncharacterized protein</fullName>
    </submittedName>
</protein>
<comment type="caution">
    <text evidence="2">The sequence shown here is derived from an EMBL/GenBank/DDBJ whole genome shotgun (WGS) entry which is preliminary data.</text>
</comment>
<reference evidence="2 3" key="1">
    <citation type="journal article" date="2022" name="Allergy">
        <title>Genome assembly and annotation of Periplaneta americana reveal a comprehensive cockroach allergen profile.</title>
        <authorList>
            <person name="Wang L."/>
            <person name="Xiong Q."/>
            <person name="Saelim N."/>
            <person name="Wang L."/>
            <person name="Nong W."/>
            <person name="Wan A.T."/>
            <person name="Shi M."/>
            <person name="Liu X."/>
            <person name="Cao Q."/>
            <person name="Hui J.H.L."/>
            <person name="Sookrung N."/>
            <person name="Leung T.F."/>
            <person name="Tungtrongchitr A."/>
            <person name="Tsui S.K.W."/>
        </authorList>
    </citation>
    <scope>NUCLEOTIDE SEQUENCE [LARGE SCALE GENOMIC DNA]</scope>
    <source>
        <strain evidence="2">PWHHKU_190912</strain>
    </source>
</reference>
<accession>A0ABQ8SKM7</accession>
<gene>
    <name evidence="2" type="ORF">ANN_22823</name>
</gene>
<feature type="region of interest" description="Disordered" evidence="1">
    <location>
        <begin position="45"/>
        <end position="111"/>
    </location>
</feature>
<keyword evidence="3" id="KW-1185">Reference proteome</keyword>
<evidence type="ECO:0000313" key="3">
    <source>
        <dbReference type="Proteomes" id="UP001148838"/>
    </source>
</evidence>
<dbReference type="EMBL" id="JAJSOF020000025">
    <property type="protein sequence ID" value="KAJ4434271.1"/>
    <property type="molecule type" value="Genomic_DNA"/>
</dbReference>
<evidence type="ECO:0000256" key="1">
    <source>
        <dbReference type="SAM" id="MobiDB-lite"/>
    </source>
</evidence>
<evidence type="ECO:0000313" key="2">
    <source>
        <dbReference type="EMBL" id="KAJ4434271.1"/>
    </source>
</evidence>
<feature type="compositionally biased region" description="Basic and acidic residues" evidence="1">
    <location>
        <begin position="46"/>
        <end position="104"/>
    </location>
</feature>